<accession>A0AC60PLA6</accession>
<comment type="caution">
    <text evidence="1">The sequence shown here is derived from an EMBL/GenBank/DDBJ whole genome shotgun (WGS) entry which is preliminary data.</text>
</comment>
<evidence type="ECO:0000313" key="2">
    <source>
        <dbReference type="Proteomes" id="UP000805193"/>
    </source>
</evidence>
<feature type="non-terminal residue" evidence="1">
    <location>
        <position position="1"/>
    </location>
</feature>
<dbReference type="Proteomes" id="UP000805193">
    <property type="component" value="Unassembled WGS sequence"/>
</dbReference>
<sequence length="985" mass="107945">VNGVLTFEEVKQQHEGTYVCVASNELGEIRAEAGLFVKETISLALMPNYQVVEPGMSAKLNCTTTTGSVDLSEVTWYKDGRPLKTDVLRVRLETMANLVIRPVEKRDAGMYQCFVGGNLEMAQASAEIAVAETAPSLTQTFYQRSAKPGESISLQCQSKGRPLPTFSWERDQELLLSDRRVRITSVHISNQVISVLNVTRVSAEDSGLYGCRATNEAGSVAHWARIGVHGKIFVHQGLSNVTAVPGQDVRIQCRYGGFPVDSVSWYKDDALLPRNVRHSLDNDGNLRIRDFMGSVDAGDYTCVVKSRDQEVRATTQLVLVVPPVIDDHFFPETITVDEGSRSRLLCSVSKGDGPLRFQWFKDGQLLSSVPDGSVQYSDDSAMIKFRKVRFRDRGKYTCFATNDAAGDNRTTDVVVNVSPRIKVAPQNSTTSVGGQVMLDCVAEGFPTPVVTWQKFAEESGSGGSGFEDLRLNFRSYVLPNGSLWIGDAEEFDEGLLRCRAHNDIGAPVSREVSLHVREPPQFKERFKVLYVRRGETFQAQCSTSSGDAPIAFAWEKNYRPLNCSRCVTRNNTDGSDLTLLGTIRSDSAVYACIARNGVGEDVTFLQVVVQESPDAPWGLMLTNHSSRTASLLWHAPYDGNSDILKYRVQYKLEQELLSGFEKEITVPAGETTATLTNLHPVSTYEIRVVAENAFGTSAPSNVTVVTTKEEAPSGPPVSVSLYTTGSQSLKVTWRPPSRDQHHGVILGYHVGYRVADGAEPGPPSVKQVDSRGANSSHGLETTYLTNLRRLTKYAVTVQAYNGAGRGPSSEEVYATTLETAPPTSPSVQVEPHSTTSILVQWKKDPKDRSENTEYVLHYGGDDGDWKSHQLAAHERQFLLQNLRCGSQYRLYVTASNSLGMGEPGEEAVVRTRGSPPVAPSKEGLIVANKTSALLRLGRWGDGGCPIDRFVLQYRQKLEPAWAAVAQTVAPPPQGEHLLTGLAPGK</sequence>
<keyword evidence="2" id="KW-1185">Reference proteome</keyword>
<proteinExistence type="predicted"/>
<name>A0AC60PLA6_IXOPE</name>
<gene>
    <name evidence="1" type="ORF">HPB47_002389</name>
</gene>
<reference evidence="1 2" key="1">
    <citation type="journal article" date="2020" name="Cell">
        <title>Large-Scale Comparative Analyses of Tick Genomes Elucidate Their Genetic Diversity and Vector Capacities.</title>
        <authorList>
            <consortium name="Tick Genome and Microbiome Consortium (TIGMIC)"/>
            <person name="Jia N."/>
            <person name="Wang J."/>
            <person name="Shi W."/>
            <person name="Du L."/>
            <person name="Sun Y."/>
            <person name="Zhan W."/>
            <person name="Jiang J.F."/>
            <person name="Wang Q."/>
            <person name="Zhang B."/>
            <person name="Ji P."/>
            <person name="Bell-Sakyi L."/>
            <person name="Cui X.M."/>
            <person name="Yuan T.T."/>
            <person name="Jiang B.G."/>
            <person name="Yang W.F."/>
            <person name="Lam T.T."/>
            <person name="Chang Q.C."/>
            <person name="Ding S.J."/>
            <person name="Wang X.J."/>
            <person name="Zhu J.G."/>
            <person name="Ruan X.D."/>
            <person name="Zhao L."/>
            <person name="Wei J.T."/>
            <person name="Ye R.Z."/>
            <person name="Que T.C."/>
            <person name="Du C.H."/>
            <person name="Zhou Y.H."/>
            <person name="Cheng J.X."/>
            <person name="Dai P.F."/>
            <person name="Guo W.B."/>
            <person name="Han X.H."/>
            <person name="Huang E.J."/>
            <person name="Li L.F."/>
            <person name="Wei W."/>
            <person name="Gao Y.C."/>
            <person name="Liu J.Z."/>
            <person name="Shao H.Z."/>
            <person name="Wang X."/>
            <person name="Wang C.C."/>
            <person name="Yang T.C."/>
            <person name="Huo Q.B."/>
            <person name="Li W."/>
            <person name="Chen H.Y."/>
            <person name="Chen S.E."/>
            <person name="Zhou L.G."/>
            <person name="Ni X.B."/>
            <person name="Tian J.H."/>
            <person name="Sheng Y."/>
            <person name="Liu T."/>
            <person name="Pan Y.S."/>
            <person name="Xia L.Y."/>
            <person name="Li J."/>
            <person name="Zhao F."/>
            <person name="Cao W.C."/>
        </authorList>
    </citation>
    <scope>NUCLEOTIDE SEQUENCE [LARGE SCALE GENOMIC DNA]</scope>
    <source>
        <strain evidence="1">Iper-2018</strain>
    </source>
</reference>
<protein>
    <submittedName>
        <fullName evidence="1">Uncharacterized protein</fullName>
    </submittedName>
</protein>
<dbReference type="EMBL" id="JABSTQ010010324">
    <property type="protein sequence ID" value="KAG0421729.1"/>
    <property type="molecule type" value="Genomic_DNA"/>
</dbReference>
<evidence type="ECO:0000313" key="1">
    <source>
        <dbReference type="EMBL" id="KAG0421729.1"/>
    </source>
</evidence>
<feature type="non-terminal residue" evidence="1">
    <location>
        <position position="985"/>
    </location>
</feature>
<organism evidence="1 2">
    <name type="scientific">Ixodes persulcatus</name>
    <name type="common">Taiga tick</name>
    <dbReference type="NCBI Taxonomy" id="34615"/>
    <lineage>
        <taxon>Eukaryota</taxon>
        <taxon>Metazoa</taxon>
        <taxon>Ecdysozoa</taxon>
        <taxon>Arthropoda</taxon>
        <taxon>Chelicerata</taxon>
        <taxon>Arachnida</taxon>
        <taxon>Acari</taxon>
        <taxon>Parasitiformes</taxon>
        <taxon>Ixodida</taxon>
        <taxon>Ixodoidea</taxon>
        <taxon>Ixodidae</taxon>
        <taxon>Ixodinae</taxon>
        <taxon>Ixodes</taxon>
    </lineage>
</organism>